<sequence length="221" mass="24685">MIQENQQAIYIIGDSTAAEKTADKRPETGWGEYIADYLEGSYEIHNHAMNGRSTLSFLAEGLFDAVENQLKAGDYLIIQFGHNDQKKEDPSRYADPYGSYQDHIRHYVDRARQKGATPIILSSITRRDFIDGQVNADILGEYPRSAMGLASELELAHADIFKKTQAYISQLGEDESKSLYLHLEAGAHPNYPDGISDNTHLNVNGAKKIAELIAEELNLIL</sequence>
<dbReference type="EMBL" id="CP049740">
    <property type="protein sequence ID" value="QII82135.1"/>
    <property type="molecule type" value="Genomic_DNA"/>
</dbReference>
<gene>
    <name evidence="4" type="ORF">G7057_06605</name>
</gene>
<dbReference type="InterPro" id="IPR037459">
    <property type="entry name" value="RhgT-like"/>
</dbReference>
<dbReference type="Proteomes" id="UP000501451">
    <property type="component" value="Chromosome"/>
</dbReference>
<dbReference type="SUPFAM" id="SSF52266">
    <property type="entry name" value="SGNH hydrolase"/>
    <property type="match status" value="1"/>
</dbReference>
<dbReference type="InterPro" id="IPR013830">
    <property type="entry name" value="SGNH_hydro"/>
</dbReference>
<dbReference type="KEGG" id="jar:G7057_06605"/>
<accession>A0A6G7KA57</accession>
<dbReference type="InterPro" id="IPR036514">
    <property type="entry name" value="SGNH_hydro_sf"/>
</dbReference>
<feature type="domain" description="SGNH hydrolase-type esterase" evidence="3">
    <location>
        <begin position="12"/>
        <end position="206"/>
    </location>
</feature>
<evidence type="ECO:0000259" key="3">
    <source>
        <dbReference type="Pfam" id="PF13472"/>
    </source>
</evidence>
<evidence type="ECO:0000313" key="4">
    <source>
        <dbReference type="EMBL" id="QII82135.1"/>
    </source>
</evidence>
<dbReference type="GO" id="GO:0016787">
    <property type="term" value="F:hydrolase activity"/>
    <property type="evidence" value="ECO:0007669"/>
    <property type="project" value="UniProtKB-KW"/>
</dbReference>
<dbReference type="AlphaFoldDB" id="A0A6G7KA57"/>
<organism evidence="4 5">
    <name type="scientific">Jeotgalibaca arthritidis</name>
    <dbReference type="NCBI Taxonomy" id="1868794"/>
    <lineage>
        <taxon>Bacteria</taxon>
        <taxon>Bacillati</taxon>
        <taxon>Bacillota</taxon>
        <taxon>Bacilli</taxon>
        <taxon>Lactobacillales</taxon>
        <taxon>Carnobacteriaceae</taxon>
        <taxon>Jeotgalibaca</taxon>
    </lineage>
</organism>
<reference evidence="4 5" key="1">
    <citation type="journal article" date="2017" name="Int. J. Syst. Evol. Microbiol.">
        <title>Jeotgalibaca porci sp. nov. and Jeotgalibaca arthritidis sp. nov., isolated from pigs, and emended description of the genus Jeotgalibaca.</title>
        <authorList>
            <person name="Zamora L."/>
            <person name="Perez-Sancho M."/>
            <person name="Dominguez L."/>
            <person name="Fernandez-Garayzabal J.F."/>
            <person name="Vela A.I."/>
        </authorList>
    </citation>
    <scope>NUCLEOTIDE SEQUENCE [LARGE SCALE GENOMIC DNA]</scope>
    <source>
        <strain evidence="4 5">CECT 9157</strain>
    </source>
</reference>
<dbReference type="CDD" id="cd01821">
    <property type="entry name" value="Rhamnogalacturan_acetylesterase_like"/>
    <property type="match status" value="1"/>
</dbReference>
<dbReference type="PANTHER" id="PTHR43695:SF1">
    <property type="entry name" value="RHAMNOGALACTURONAN ACETYLESTERASE"/>
    <property type="match status" value="1"/>
</dbReference>
<dbReference type="Gene3D" id="3.40.50.1110">
    <property type="entry name" value="SGNH hydrolase"/>
    <property type="match status" value="1"/>
</dbReference>
<evidence type="ECO:0000256" key="1">
    <source>
        <dbReference type="ARBA" id="ARBA00008668"/>
    </source>
</evidence>
<dbReference type="PANTHER" id="PTHR43695">
    <property type="entry name" value="PUTATIVE (AFU_ORTHOLOGUE AFUA_2G17250)-RELATED"/>
    <property type="match status" value="1"/>
</dbReference>
<proteinExistence type="inferred from homology"/>
<name>A0A6G7KA57_9LACT</name>
<protein>
    <submittedName>
        <fullName evidence="4">Rhamnogalacturonan acetylesterase</fullName>
    </submittedName>
</protein>
<dbReference type="RefSeq" id="WP_166162173.1">
    <property type="nucleotide sequence ID" value="NZ_CP049740.1"/>
</dbReference>
<evidence type="ECO:0000313" key="5">
    <source>
        <dbReference type="Proteomes" id="UP000501451"/>
    </source>
</evidence>
<keyword evidence="2" id="KW-0378">Hydrolase</keyword>
<keyword evidence="5" id="KW-1185">Reference proteome</keyword>
<dbReference type="Pfam" id="PF13472">
    <property type="entry name" value="Lipase_GDSL_2"/>
    <property type="match status" value="1"/>
</dbReference>
<evidence type="ECO:0000256" key="2">
    <source>
        <dbReference type="ARBA" id="ARBA00022801"/>
    </source>
</evidence>
<comment type="similarity">
    <text evidence="1">Belongs to the 'GDSL' lipolytic enzyme family.</text>
</comment>